<dbReference type="Gene3D" id="2.60.40.1180">
    <property type="entry name" value="Golgi alpha-mannosidase II"/>
    <property type="match status" value="1"/>
</dbReference>
<comment type="similarity">
    <text evidence="1">Belongs to the glycosyl hydrolase 13 family.</text>
</comment>
<dbReference type="InterPro" id="IPR006047">
    <property type="entry name" value="GH13_cat_dom"/>
</dbReference>
<keyword evidence="3" id="KW-0326">Glycosidase</keyword>
<dbReference type="InterPro" id="IPR013780">
    <property type="entry name" value="Glyco_hydro_b"/>
</dbReference>
<dbReference type="PANTHER" id="PTHR10357">
    <property type="entry name" value="ALPHA-AMYLASE FAMILY MEMBER"/>
    <property type="match status" value="1"/>
</dbReference>
<dbReference type="EMBL" id="RSDW01000001">
    <property type="protein sequence ID" value="RSL15606.1"/>
    <property type="molecule type" value="Genomic_DNA"/>
</dbReference>
<dbReference type="GO" id="GO:0004556">
    <property type="term" value="F:alpha-amylase activity"/>
    <property type="evidence" value="ECO:0007669"/>
    <property type="project" value="TreeGrafter"/>
</dbReference>
<organism evidence="6 7">
    <name type="scientific">Edaphobacter aggregans</name>
    <dbReference type="NCBI Taxonomy" id="570835"/>
    <lineage>
        <taxon>Bacteria</taxon>
        <taxon>Pseudomonadati</taxon>
        <taxon>Acidobacteriota</taxon>
        <taxon>Terriglobia</taxon>
        <taxon>Terriglobales</taxon>
        <taxon>Acidobacteriaceae</taxon>
        <taxon>Edaphobacter</taxon>
    </lineage>
</organism>
<dbReference type="InterPro" id="IPR017853">
    <property type="entry name" value="GH"/>
</dbReference>
<dbReference type="Proteomes" id="UP000269669">
    <property type="component" value="Unassembled WGS sequence"/>
</dbReference>
<feature type="domain" description="Glycosyl hydrolase family 13 catalytic" evidence="5">
    <location>
        <begin position="80"/>
        <end position="469"/>
    </location>
</feature>
<dbReference type="AlphaFoldDB" id="A0A428MFE8"/>
<dbReference type="InterPro" id="IPR045857">
    <property type="entry name" value="O16G_dom_2"/>
</dbReference>
<dbReference type="SUPFAM" id="SSF51445">
    <property type="entry name" value="(Trans)glycosidases"/>
    <property type="match status" value="1"/>
</dbReference>
<dbReference type="FunFam" id="3.90.400.10:FF:000002">
    <property type="entry name" value="Sucrose isomerase"/>
    <property type="match status" value="1"/>
</dbReference>
<evidence type="ECO:0000256" key="2">
    <source>
        <dbReference type="ARBA" id="ARBA00022801"/>
    </source>
</evidence>
<dbReference type="CDD" id="cd11333">
    <property type="entry name" value="AmyAc_SI_OligoGlu_DGase"/>
    <property type="match status" value="1"/>
</dbReference>
<dbReference type="SUPFAM" id="SSF51011">
    <property type="entry name" value="Glycosyl hydrolase domain"/>
    <property type="match status" value="1"/>
</dbReference>
<comment type="caution">
    <text evidence="6">The sequence shown here is derived from an EMBL/GenBank/DDBJ whole genome shotgun (WGS) entry which is preliminary data.</text>
</comment>
<evidence type="ECO:0000256" key="3">
    <source>
        <dbReference type="ARBA" id="ARBA00023295"/>
    </source>
</evidence>
<protein>
    <submittedName>
        <fullName evidence="6">Alpha-glucosidase</fullName>
    </submittedName>
</protein>
<gene>
    <name evidence="6" type="ORF">EDE15_1097</name>
</gene>
<feature type="region of interest" description="Disordered" evidence="4">
    <location>
        <begin position="448"/>
        <end position="478"/>
    </location>
</feature>
<dbReference type="Gene3D" id="3.20.20.80">
    <property type="entry name" value="Glycosidases"/>
    <property type="match status" value="1"/>
</dbReference>
<name>A0A428MFE8_9BACT</name>
<evidence type="ECO:0000259" key="5">
    <source>
        <dbReference type="SMART" id="SM00642"/>
    </source>
</evidence>
<evidence type="ECO:0000256" key="4">
    <source>
        <dbReference type="SAM" id="MobiDB-lite"/>
    </source>
</evidence>
<dbReference type="PANTHER" id="PTHR10357:SF179">
    <property type="entry name" value="NEUTRAL AND BASIC AMINO ACID TRANSPORT PROTEIN RBAT"/>
    <property type="match status" value="1"/>
</dbReference>
<dbReference type="GO" id="GO:0009313">
    <property type="term" value="P:oligosaccharide catabolic process"/>
    <property type="evidence" value="ECO:0007669"/>
    <property type="project" value="TreeGrafter"/>
</dbReference>
<dbReference type="Pfam" id="PF00128">
    <property type="entry name" value="Alpha-amylase"/>
    <property type="match status" value="1"/>
</dbReference>
<proteinExistence type="inferred from homology"/>
<keyword evidence="2" id="KW-0378">Hydrolase</keyword>
<dbReference type="SMART" id="SM00642">
    <property type="entry name" value="Aamy"/>
    <property type="match status" value="1"/>
</dbReference>
<evidence type="ECO:0000313" key="7">
    <source>
        <dbReference type="Proteomes" id="UP000269669"/>
    </source>
</evidence>
<accession>A0A428MFE8</accession>
<keyword evidence="7" id="KW-1185">Reference proteome</keyword>
<reference evidence="6 7" key="1">
    <citation type="submission" date="2018-12" db="EMBL/GenBank/DDBJ databases">
        <title>Sequencing of bacterial isolates from soil warming experiment in Harvard Forest, Massachusetts, USA.</title>
        <authorList>
            <person name="Deangelis K."/>
        </authorList>
    </citation>
    <scope>NUCLEOTIDE SEQUENCE [LARGE SCALE GENOMIC DNA]</scope>
    <source>
        <strain evidence="6 7">EB153</strain>
    </source>
</reference>
<dbReference type="Gene3D" id="3.90.400.10">
    <property type="entry name" value="Oligo-1,6-glucosidase, Domain 2"/>
    <property type="match status" value="1"/>
</dbReference>
<sequence>MGSAILFPHRRRQVLTAITSTSTRSQMIRMSLASLALLVISGAWNLASAQAPPHGATDAHANNGVQHSNDPWWKHAVFYEIYPRSFQDSDGDGIGDLNGITQRLDYLQSLGVDAIWLSPIYPSPQVDFGYDISDYENIDSQYGTLADFDRLVAEAKKRNIRILMDMVMNHTSDKHKWFIESASSKDNPKRDWYVWRDGKAGGTPPNNPPNNWISEFGHSAWQYDPKTGQYYYHRFYAQQPDLNWRNPAVEKAMFDSVRFWLDRGVAGFRFDAIPTLFEDPALRDAKEIEGTNAYGDRKQEHDMYDNLPEVHDVMRRLRALADQYPGDRVLIGETYLPNIQELDKWYGGAKHDELQLPMDMQVGFTNQLDANLLRQRISDAETKISGNQPLFVFDNHDNIRSWDRYGDGVHNEAIAKLIAALLFTSRSTALMYYGEEIGMVTTPPTRVEDVKDPIGVTGWPLEKGRDGERTPMQWDDSKNAGFSTADTTWLPVPASYRATSVKAEEHEPNSLLNWHKQLIALRRKDPALRNGKMVMVDVNNPSVLSFIRQDAAGQPSILVSLNCTGQPQPLFVDQTYAKTLGKSAQTLLTSDASLQNVTALSEITLPPYGSWIGRLK</sequence>
<evidence type="ECO:0000256" key="1">
    <source>
        <dbReference type="ARBA" id="ARBA00008061"/>
    </source>
</evidence>
<evidence type="ECO:0000313" key="6">
    <source>
        <dbReference type="EMBL" id="RSL15606.1"/>
    </source>
</evidence>